<dbReference type="RefSeq" id="WP_200277724.1">
    <property type="nucleotide sequence ID" value="NZ_CP066802.1"/>
</dbReference>
<evidence type="ECO:0000313" key="4">
    <source>
        <dbReference type="Proteomes" id="UP000595895"/>
    </source>
</evidence>
<name>A0A7T7MB04_9ACTO</name>
<dbReference type="Pfam" id="PF08241">
    <property type="entry name" value="Methyltransf_11"/>
    <property type="match status" value="1"/>
</dbReference>
<dbReference type="GO" id="GO:0008757">
    <property type="term" value="F:S-adenosylmethionine-dependent methyltransferase activity"/>
    <property type="evidence" value="ECO:0007669"/>
    <property type="project" value="InterPro"/>
</dbReference>
<dbReference type="PANTHER" id="PTHR44068">
    <property type="entry name" value="ZGC:194242"/>
    <property type="match status" value="1"/>
</dbReference>
<dbReference type="AlphaFoldDB" id="A0A7T7MB04"/>
<dbReference type="Proteomes" id="UP000595895">
    <property type="component" value="Chromosome"/>
</dbReference>
<evidence type="ECO:0000256" key="1">
    <source>
        <dbReference type="ARBA" id="ARBA00022679"/>
    </source>
</evidence>
<sequence>MTIALSSTRGFDLPFVAPASRGLSLPVLSLSQGRLQQWALEAAAVEPTDRLLNLGFGGAGAVRRILRLTSAQVTAFDSSPAARELTRTLNRAALRSGRLRLAEGTVEMLPFRSRSFDVVTAFEVVQGWPSLATGLREARRVLGKGGRLVIANERTLATGTALAETGQGPLLPDTDALIALCQRIGFRRVSAERHERKGWLRLVAVG</sequence>
<feature type="domain" description="Methyltransferase type 11" evidence="2">
    <location>
        <begin position="52"/>
        <end position="150"/>
    </location>
</feature>
<organism evidence="3 4">
    <name type="scientific">Actinomyces weissii</name>
    <dbReference type="NCBI Taxonomy" id="675090"/>
    <lineage>
        <taxon>Bacteria</taxon>
        <taxon>Bacillati</taxon>
        <taxon>Actinomycetota</taxon>
        <taxon>Actinomycetes</taxon>
        <taxon>Actinomycetales</taxon>
        <taxon>Actinomycetaceae</taxon>
        <taxon>Actinomyces</taxon>
    </lineage>
</organism>
<dbReference type="GO" id="GO:0032259">
    <property type="term" value="P:methylation"/>
    <property type="evidence" value="ECO:0007669"/>
    <property type="project" value="UniProtKB-KW"/>
</dbReference>
<gene>
    <name evidence="3" type="ORF">JG540_04930</name>
</gene>
<dbReference type="PANTHER" id="PTHR44068:SF11">
    <property type="entry name" value="GERANYL DIPHOSPHATE 2-C-METHYLTRANSFERASE"/>
    <property type="match status" value="1"/>
</dbReference>
<dbReference type="CDD" id="cd02440">
    <property type="entry name" value="AdoMet_MTases"/>
    <property type="match status" value="1"/>
</dbReference>
<dbReference type="InterPro" id="IPR050447">
    <property type="entry name" value="Erg6_SMT_methyltransf"/>
</dbReference>
<evidence type="ECO:0000259" key="2">
    <source>
        <dbReference type="Pfam" id="PF08241"/>
    </source>
</evidence>
<dbReference type="EMBL" id="CP066802">
    <property type="protein sequence ID" value="QQM68169.1"/>
    <property type="molecule type" value="Genomic_DNA"/>
</dbReference>
<protein>
    <submittedName>
        <fullName evidence="3">Class I SAM-dependent methyltransferase</fullName>
    </submittedName>
</protein>
<dbReference type="SUPFAM" id="SSF53335">
    <property type="entry name" value="S-adenosyl-L-methionine-dependent methyltransferases"/>
    <property type="match status" value="1"/>
</dbReference>
<dbReference type="InterPro" id="IPR029063">
    <property type="entry name" value="SAM-dependent_MTases_sf"/>
</dbReference>
<evidence type="ECO:0000313" key="3">
    <source>
        <dbReference type="EMBL" id="QQM68169.1"/>
    </source>
</evidence>
<keyword evidence="1 3" id="KW-0808">Transferase</keyword>
<keyword evidence="4" id="KW-1185">Reference proteome</keyword>
<dbReference type="InterPro" id="IPR013216">
    <property type="entry name" value="Methyltransf_11"/>
</dbReference>
<reference evidence="3 4" key="1">
    <citation type="submission" date="2020-12" db="EMBL/GenBank/DDBJ databases">
        <authorList>
            <person name="Zhou J."/>
        </authorList>
    </citation>
    <scope>NUCLEOTIDE SEQUENCE [LARGE SCALE GENOMIC DNA]</scope>
    <source>
        <strain evidence="3 4">CCUG 61299</strain>
    </source>
</reference>
<dbReference type="Gene3D" id="3.40.50.150">
    <property type="entry name" value="Vaccinia Virus protein VP39"/>
    <property type="match status" value="1"/>
</dbReference>
<dbReference type="KEGG" id="awe:JG540_04930"/>
<accession>A0A7T7MB04</accession>
<keyword evidence="3" id="KW-0489">Methyltransferase</keyword>
<proteinExistence type="predicted"/>